<dbReference type="EMBL" id="SSOP01000127">
    <property type="protein sequence ID" value="KAB5591048.1"/>
    <property type="molecule type" value="Genomic_DNA"/>
</dbReference>
<dbReference type="GO" id="GO:0016459">
    <property type="term" value="C:myosin complex"/>
    <property type="evidence" value="ECO:0007669"/>
    <property type="project" value="UniProtKB-KW"/>
</dbReference>
<evidence type="ECO:0000256" key="4">
    <source>
        <dbReference type="ARBA" id="ARBA00023054"/>
    </source>
</evidence>
<evidence type="ECO:0000313" key="14">
    <source>
        <dbReference type="Proteomes" id="UP000383932"/>
    </source>
</evidence>
<keyword evidence="3 8" id="KW-0067">ATP-binding</keyword>
<name>A0A5N5QHU0_9AGAM</name>
<comment type="similarity">
    <text evidence="1 8">Belongs to the TRAFAC class myosin-kinesin ATPase superfamily. Myosin family.</text>
</comment>
<dbReference type="FunFam" id="1.20.5.4820:FF:000002">
    <property type="entry name" value="Myosin heavy chain 10"/>
    <property type="match status" value="1"/>
</dbReference>
<keyword evidence="4 9" id="KW-0175">Coiled coil</keyword>
<keyword evidence="5 8" id="KW-0518">Myosin</keyword>
<reference evidence="13 14" key="1">
    <citation type="journal article" date="2019" name="Fungal Biol. Biotechnol.">
        <title>Draft genome sequence of fastidious pathogen Ceratobasidium theobromae, which causes vascular-streak dieback in Theobroma cacao.</title>
        <authorList>
            <person name="Ali S.S."/>
            <person name="Asman A."/>
            <person name="Shao J."/>
            <person name="Firmansyah A.P."/>
            <person name="Susilo A.W."/>
            <person name="Rosmana A."/>
            <person name="McMahon P."/>
            <person name="Junaid M."/>
            <person name="Guest D."/>
            <person name="Kheng T.Y."/>
            <person name="Meinhardt L.W."/>
            <person name="Bailey B.A."/>
        </authorList>
    </citation>
    <scope>NUCLEOTIDE SEQUENCE [LARGE SCALE GENOMIC DNA]</scope>
    <source>
        <strain evidence="13 14">CT2</strain>
    </source>
</reference>
<keyword evidence="6 8" id="KW-0505">Motor protein</keyword>
<dbReference type="OrthoDB" id="6108017at2759"/>
<keyword evidence="7 8" id="KW-0009">Actin-binding</keyword>
<evidence type="ECO:0000259" key="11">
    <source>
        <dbReference type="PROSITE" id="PS51456"/>
    </source>
</evidence>
<dbReference type="GO" id="GO:0000146">
    <property type="term" value="F:microfilament motor activity"/>
    <property type="evidence" value="ECO:0007669"/>
    <property type="project" value="TreeGrafter"/>
</dbReference>
<evidence type="ECO:0000259" key="12">
    <source>
        <dbReference type="PROSITE" id="PS51844"/>
    </source>
</evidence>
<dbReference type="Gene3D" id="1.20.120.720">
    <property type="entry name" value="Myosin VI head, motor domain, U50 subdomain"/>
    <property type="match status" value="1"/>
</dbReference>
<evidence type="ECO:0000256" key="7">
    <source>
        <dbReference type="ARBA" id="ARBA00023203"/>
    </source>
</evidence>
<dbReference type="SMART" id="SM00242">
    <property type="entry name" value="MYSc"/>
    <property type="match status" value="1"/>
</dbReference>
<feature type="domain" description="Myosin N-terminal SH3-like" evidence="12">
    <location>
        <begin position="18"/>
        <end position="73"/>
    </location>
</feature>
<proteinExistence type="inferred from homology"/>
<dbReference type="GO" id="GO:0007015">
    <property type="term" value="P:actin filament organization"/>
    <property type="evidence" value="ECO:0007669"/>
    <property type="project" value="TreeGrafter"/>
</dbReference>
<dbReference type="PANTHER" id="PTHR13140:SF857">
    <property type="entry name" value="MYOSIN-11"/>
    <property type="match status" value="1"/>
</dbReference>
<dbReference type="Proteomes" id="UP000383932">
    <property type="component" value="Unassembled WGS sequence"/>
</dbReference>
<dbReference type="InterPro" id="IPR027417">
    <property type="entry name" value="P-loop_NTPase"/>
</dbReference>
<evidence type="ECO:0000256" key="8">
    <source>
        <dbReference type="PROSITE-ProRule" id="PRU00782"/>
    </source>
</evidence>
<dbReference type="SUPFAM" id="SSF50084">
    <property type="entry name" value="Myosin S1 fragment, N-terminal domain"/>
    <property type="match status" value="1"/>
</dbReference>
<dbReference type="Gene3D" id="3.40.850.10">
    <property type="entry name" value="Kinesin motor domain"/>
    <property type="match status" value="1"/>
</dbReference>
<dbReference type="CDD" id="cd01377">
    <property type="entry name" value="MYSc_class_II"/>
    <property type="match status" value="1"/>
</dbReference>
<comment type="caution">
    <text evidence="13">The sequence shown here is derived from an EMBL/GenBank/DDBJ whole genome shotgun (WGS) entry which is preliminary data.</text>
</comment>
<evidence type="ECO:0000256" key="2">
    <source>
        <dbReference type="ARBA" id="ARBA00022741"/>
    </source>
</evidence>
<feature type="region of interest" description="Disordered" evidence="10">
    <location>
        <begin position="2296"/>
        <end position="2321"/>
    </location>
</feature>
<feature type="coiled-coil region" evidence="9">
    <location>
        <begin position="2237"/>
        <end position="2292"/>
    </location>
</feature>
<evidence type="ECO:0000313" key="13">
    <source>
        <dbReference type="EMBL" id="KAB5591048.1"/>
    </source>
</evidence>
<evidence type="ECO:0000256" key="1">
    <source>
        <dbReference type="ARBA" id="ARBA00008314"/>
    </source>
</evidence>
<dbReference type="InterPro" id="IPR001609">
    <property type="entry name" value="Myosin_head_motor_dom-like"/>
</dbReference>
<dbReference type="Pfam" id="PF01576">
    <property type="entry name" value="Myosin_tail_1"/>
    <property type="match status" value="1"/>
</dbReference>
<feature type="coiled-coil region" evidence="9">
    <location>
        <begin position="1729"/>
        <end position="2201"/>
    </location>
</feature>
<dbReference type="Gene3D" id="1.20.5.4820">
    <property type="match status" value="1"/>
</dbReference>
<dbReference type="SUPFAM" id="SSF52540">
    <property type="entry name" value="P-loop containing nucleoside triphosphate hydrolases"/>
    <property type="match status" value="1"/>
</dbReference>
<dbReference type="InterPro" id="IPR008989">
    <property type="entry name" value="Myosin_S1_N"/>
</dbReference>
<dbReference type="InterPro" id="IPR004009">
    <property type="entry name" value="SH3_Myosin"/>
</dbReference>
<dbReference type="PANTHER" id="PTHR13140">
    <property type="entry name" value="MYOSIN"/>
    <property type="match status" value="1"/>
</dbReference>
<keyword evidence="2 8" id="KW-0547">Nucleotide-binding</keyword>
<evidence type="ECO:0000256" key="6">
    <source>
        <dbReference type="ARBA" id="ARBA00023175"/>
    </source>
</evidence>
<feature type="region of interest" description="Disordered" evidence="10">
    <location>
        <begin position="1635"/>
        <end position="1683"/>
    </location>
</feature>
<feature type="region of interest" description="Actin-binding" evidence="8">
    <location>
        <begin position="707"/>
        <end position="729"/>
    </location>
</feature>
<dbReference type="Gene3D" id="1.20.58.530">
    <property type="match status" value="1"/>
</dbReference>
<feature type="region of interest" description="Disordered" evidence="10">
    <location>
        <begin position="204"/>
        <end position="233"/>
    </location>
</feature>
<feature type="coiled-coil region" evidence="9">
    <location>
        <begin position="895"/>
        <end position="1583"/>
    </location>
</feature>
<keyword evidence="14" id="KW-1185">Reference proteome</keyword>
<sequence length="2321" mass="263504">MLPSTEAARAAALQAEFNEKKWVWVPDEEDGYLAGWVVSESTNERGVEEGEIVMAAGGEIRTMPLYALSKMNPPKFDRVDDIADLTFLNEASVVHNLRLRYGSGAIYTYSGLFLVAINPYTNLSLYTDAIVQQYRGKRRDENAPHIFAIAERAWVNLGEERENQSILITGESGAGKTENTKKVIQYLAAIANEAATSVVPETAPFKAKHPTSPTIGKHPSLLKHHHTGSSVSSNAISTSKLGLLERQILQANPILEAFGNAQTARNNNSSRFGKFVRIAFGGDGSIAGASIDWYLLEKSRVITRSEIERNFHVFYMLLEGGGGLRDTLLLQGGAQEYEYLNKSRREIDGNALDIVGFTPDEQLDLFRVVAAILHIGNIDISADRADQAQIKSNVALEKACHLLGIPPQEFSKAVLRPRVLAGREWVTQARTKQQAIDELGALCKTMYEKTFGLLVERINRALDRPTSKSSFIGVLDIAGFEIFETNGFEQLCINYTNERLQQFFNRHMFILEQEEYAREGIEWEFVDFGMDLQPTIELIESTSANGQGGGTVSGHGPGGGGAGVGWIGVLSCLDEECIMPKATDATFTAKLHAIWAPPGLDEDQPGHLGQTKYSPARFEQGFIIQHYAGRVEYRTDGWLEKNKDPLNDNIGRVMASSNERFISTLFADFIDAGAGLVGGAGAAFGGVKKRVKKGAFRTVGQRHKEQLANLMTSLQSTQPHFVRCIVPNGLKKPGRIDVPLVLDQLRCNGVLEGIRIARLGYPNRLPFAEFRQRYEILTPGVIPRGYMDGRKACLRMVDALELDESAYRIGTSKVFFKAGVLAELEEQRDGLLFDVFSRFQAAARRFTARRQMRKILNRAVAIRTIQRNARVYVQLREWPWWQLYTKVRPLLAATRNDEELRIKEMELARAREMAERDQKEKAALEALKVRLETEKSQIEEQLEAERQLGLDKEDLLARSKAREVELEDELATMQADLDELDSQLERALAAVKSGEEKYNRLKEAFDEAADHLTRLEEGEKEWDEEKKEREELYVELETHRDRLEQEVAELKGALAEREEDVELLKERMDSAIAELENKLGAEARTRDASKAKLDALEKEARQAKDQISELSRTATDYEAMLQRKENDITRLNNELASIRHEREDALKQCAELEGEIDTLAKELDAQREDAERDSHAHNKLQKELDELRALMRAKASEDTQRAEAEKSREQEISALRTQVSELSAELASVRRQASEAQNKLRIDLEAVQREKDSLHASLKELKNTSSGHEAKLVDAETALANAEKARRTTEAELQTMRARQIETDNELEEVRKDKESLEKQVAAAAAKHQDFEDAVLQIEREKSSWVRQMDALRKELETETNKRAKLEKSSSSNNREVTKLKDTIAKFERDLKKAHEDIRNKEWEISQLKSKQDKTIVEHVHVLEAAKKVTDGQLADAQVELQRLTTYVRSLEKAKTRLSAEAEDYARETERERQDLRAKEKALKAANDKISKAEADIEGERHAKEAIETQNRRLQSEIQMLQSQLSDSSRQLSAVSRSKDALEAELANLADDGETKNAMANLRRQYEERIHQLQTQLEDSDTARSIGERIKQRVDRQLMEIRRLVATSGPKDDAFRTRLLNALTAVDQEMEQEIAARARAGSRGSKGEDGRSYGNVTPSKRSLKANGNGPRLSEPPRTLDRQQDEQMRNHIQVLELQMIASDRVRQHLEASLRELSQDLDKSDGSKQSLQAYRARLAKENARLNELLADEAQARQATENAQLGGVKSMWAKFNDLMSEERESYNKLEESRRALLAQQRAAQIEADDNRRQVTELNQAKKSLMVEVANLKERVEMEVMAKNEESSAKRRLQAELQELEVTSSTSSAIHSELKQAVETYRAQAEQYMERIEAAELAKAQSQRAESLARRALTENEKILQEANSERLAIEAALERAEQHIHDLEAKLEDENREFSNMELLQQRLAEAMEDERDQHQKDLQERDFAIDQTRKKYQAELAQLSEELQYQRDAMSRLREENRKMRSELDELQLRYDDEVYSGGTWKKDKERYETKINDLAAAYESATNAQTEQQTQIVALLSQVRELRAVLDEAEADRAALQKARRALEGRLNDIAQEHMDANKFSSDRIMQELHLKNQELRGALEEQTDRMQLATNRLKKAEGYASESQVELKKVREENASLDRLNASLEKQVKELNLRVVDLETQSYTSSPRTPGSRRLDARIEELTNKIRSDSTRDGERIRGYEEVLSNMRAQLDNAQRTEEELQMAKRRAEREGADLKQQALVLQREVERLRSRIDRPPSALIDRGSPARIPSPIRKEVKFET</sequence>
<dbReference type="PROSITE" id="PS51844">
    <property type="entry name" value="SH3_LIKE"/>
    <property type="match status" value="1"/>
</dbReference>
<evidence type="ECO:0000256" key="9">
    <source>
        <dbReference type="SAM" id="Coils"/>
    </source>
</evidence>
<dbReference type="PRINTS" id="PR00193">
    <property type="entry name" value="MYOSINHEAVY"/>
</dbReference>
<dbReference type="GO" id="GO:0005737">
    <property type="term" value="C:cytoplasm"/>
    <property type="evidence" value="ECO:0007669"/>
    <property type="project" value="TreeGrafter"/>
</dbReference>
<dbReference type="PROSITE" id="PS51456">
    <property type="entry name" value="MYOSIN_MOTOR"/>
    <property type="match status" value="1"/>
</dbReference>
<gene>
    <name evidence="13" type="ORF">CTheo_5514</name>
</gene>
<dbReference type="GO" id="GO:0051015">
    <property type="term" value="F:actin filament binding"/>
    <property type="evidence" value="ECO:0007669"/>
    <property type="project" value="InterPro"/>
</dbReference>
<evidence type="ECO:0000256" key="10">
    <source>
        <dbReference type="SAM" id="MobiDB-lite"/>
    </source>
</evidence>
<evidence type="ECO:0000256" key="5">
    <source>
        <dbReference type="ARBA" id="ARBA00023123"/>
    </source>
</evidence>
<feature type="binding site" evidence="8">
    <location>
        <begin position="170"/>
        <end position="177"/>
    </location>
    <ligand>
        <name>ATP</name>
        <dbReference type="ChEBI" id="CHEBI:30616"/>
    </ligand>
</feature>
<protein>
    <submittedName>
        <fullName evidence="13">Myosin type II heavy chain</fullName>
    </submittedName>
</protein>
<dbReference type="Gene3D" id="1.10.287.1490">
    <property type="match status" value="1"/>
</dbReference>
<dbReference type="GO" id="GO:0005524">
    <property type="term" value="F:ATP binding"/>
    <property type="evidence" value="ECO:0007669"/>
    <property type="project" value="UniProtKB-UniRule"/>
</dbReference>
<dbReference type="InterPro" id="IPR002928">
    <property type="entry name" value="Myosin_tail"/>
</dbReference>
<feature type="domain" description="Myosin motor" evidence="11">
    <location>
        <begin position="77"/>
        <end position="829"/>
    </location>
</feature>
<dbReference type="SUPFAM" id="SSF90257">
    <property type="entry name" value="Myosin rod fragments"/>
    <property type="match status" value="1"/>
</dbReference>
<dbReference type="Pfam" id="PF00063">
    <property type="entry name" value="Myosin_head"/>
    <property type="match status" value="2"/>
</dbReference>
<dbReference type="GO" id="GO:0016020">
    <property type="term" value="C:membrane"/>
    <property type="evidence" value="ECO:0007669"/>
    <property type="project" value="TreeGrafter"/>
</dbReference>
<dbReference type="InterPro" id="IPR036961">
    <property type="entry name" value="Kinesin_motor_dom_sf"/>
</dbReference>
<dbReference type="Gene3D" id="2.30.30.360">
    <property type="entry name" value="Myosin S1 fragment, N-terminal"/>
    <property type="match status" value="1"/>
</dbReference>
<organism evidence="13 14">
    <name type="scientific">Ceratobasidium theobromae</name>
    <dbReference type="NCBI Taxonomy" id="1582974"/>
    <lineage>
        <taxon>Eukaryota</taxon>
        <taxon>Fungi</taxon>
        <taxon>Dikarya</taxon>
        <taxon>Basidiomycota</taxon>
        <taxon>Agaricomycotina</taxon>
        <taxon>Agaricomycetes</taxon>
        <taxon>Cantharellales</taxon>
        <taxon>Ceratobasidiaceae</taxon>
        <taxon>Ceratobasidium</taxon>
    </lineage>
</organism>
<dbReference type="Pfam" id="PF02736">
    <property type="entry name" value="Myosin_N"/>
    <property type="match status" value="1"/>
</dbReference>
<dbReference type="Gene3D" id="1.10.10.820">
    <property type="match status" value="1"/>
</dbReference>
<accession>A0A5N5QHU0</accession>
<evidence type="ECO:0000256" key="3">
    <source>
        <dbReference type="ARBA" id="ARBA00022840"/>
    </source>
</evidence>